<evidence type="ECO:0000259" key="2">
    <source>
        <dbReference type="PROSITE" id="PS50969"/>
    </source>
</evidence>
<comment type="subunit">
    <text evidence="1">Component of the TIM23 complex.</text>
</comment>
<dbReference type="Gene3D" id="3.40.50.1000">
    <property type="entry name" value="HAD superfamily/HAD-like"/>
    <property type="match status" value="1"/>
</dbReference>
<dbReference type="EMBL" id="HE573025">
    <property type="protein sequence ID" value="CCC50372.1"/>
    <property type="molecule type" value="Genomic_DNA"/>
</dbReference>
<dbReference type="PANTHER" id="PTHR12210">
    <property type="entry name" value="DULLARD PROTEIN PHOSPHATASE"/>
    <property type="match status" value="1"/>
</dbReference>
<comment type="subcellular location">
    <subcellularLocation>
        <location evidence="1">Mitochondrion inner membrane</location>
        <topology evidence="1">Single-pass membrane protein</topology>
    </subcellularLocation>
</comment>
<reference evidence="3" key="1">
    <citation type="journal article" date="2012" name="Proc. Natl. Acad. Sci. U.S.A.">
        <title>Antigenic diversity is generated by distinct evolutionary mechanisms in African trypanosome species.</title>
        <authorList>
            <person name="Jackson A.P."/>
            <person name="Berry A."/>
            <person name="Aslett M."/>
            <person name="Allison H.C."/>
            <person name="Burton P."/>
            <person name="Vavrova-Anderson J."/>
            <person name="Brown R."/>
            <person name="Browne H."/>
            <person name="Corton N."/>
            <person name="Hauser H."/>
            <person name="Gamble J."/>
            <person name="Gilderthorp R."/>
            <person name="Marcello L."/>
            <person name="McQuillan J."/>
            <person name="Otto T.D."/>
            <person name="Quail M.A."/>
            <person name="Sanders M.J."/>
            <person name="van Tonder A."/>
            <person name="Ginger M.L."/>
            <person name="Field M.C."/>
            <person name="Barry J.D."/>
            <person name="Hertz-Fowler C."/>
            <person name="Berriman M."/>
        </authorList>
    </citation>
    <scope>NUCLEOTIDE SEQUENCE</scope>
    <source>
        <strain evidence="3">Y486</strain>
    </source>
</reference>
<keyword evidence="1" id="KW-0811">Translocation</keyword>
<accession>G0U269</accession>
<dbReference type="OMA" id="CSILECA"/>
<dbReference type="GO" id="GO:0005744">
    <property type="term" value="C:TIM23 mitochondrial import inner membrane translocase complex"/>
    <property type="evidence" value="ECO:0007669"/>
    <property type="project" value="UniProtKB-UniRule"/>
</dbReference>
<sequence>MLSGSRVPIFVILDIDGTLLSRIRCSTAVPFLPLPTLSSSQMPAGDASLFTLRYCDVLRHGWTIQEQAVVTRPYLREFINRLNEISTTRTVVRLGIFTRNELSYARAVADQLLTPMLHSGSLAFVLDGTQCVSQSDAEEEDENRGCQYRKPLAVSGAPNTSLLIDDSCRSFVPKEFFSGRGILVPSFFSGGRVWKMEDELCSILECAEQETANSTRFADSGECFTPLYAVIREFVAFWHDHHTLAECDRNGLRAFNLLTDTRARRYADCWHAYHLPLEDRLRCIALESVAGDSVHC</sequence>
<dbReference type="PROSITE" id="PS01228">
    <property type="entry name" value="COF_1"/>
    <property type="match status" value="1"/>
</dbReference>
<evidence type="ECO:0000256" key="1">
    <source>
        <dbReference type="RuleBase" id="RU365079"/>
    </source>
</evidence>
<dbReference type="VEuPathDB" id="TriTrypDB:TvY486_0901950"/>
<dbReference type="AlphaFoldDB" id="G0U269"/>
<feature type="domain" description="FCP1 homology" evidence="2">
    <location>
        <begin position="4"/>
        <end position="207"/>
    </location>
</feature>
<dbReference type="InterPro" id="IPR023214">
    <property type="entry name" value="HAD_sf"/>
</dbReference>
<evidence type="ECO:0000313" key="3">
    <source>
        <dbReference type="EMBL" id="CCC50372.1"/>
    </source>
</evidence>
<name>G0U269_TRYVY</name>
<dbReference type="GO" id="GO:0015031">
    <property type="term" value="P:protein transport"/>
    <property type="evidence" value="ECO:0007669"/>
    <property type="project" value="UniProtKB-KW"/>
</dbReference>
<keyword evidence="1" id="KW-0809">Transit peptide</keyword>
<dbReference type="InterPro" id="IPR036412">
    <property type="entry name" value="HAD-like_sf"/>
</dbReference>
<dbReference type="Pfam" id="PF03031">
    <property type="entry name" value="NIF"/>
    <property type="match status" value="1"/>
</dbReference>
<dbReference type="SUPFAM" id="SSF56784">
    <property type="entry name" value="HAD-like"/>
    <property type="match status" value="1"/>
</dbReference>
<proteinExistence type="inferred from homology"/>
<keyword evidence="1" id="KW-0496">Mitochondrion</keyword>
<keyword evidence="1" id="KW-0813">Transport</keyword>
<dbReference type="InterPro" id="IPR004274">
    <property type="entry name" value="FCP1_dom"/>
</dbReference>
<keyword evidence="1" id="KW-0653">Protein transport</keyword>
<protein>
    <recommendedName>
        <fullName evidence="1">Mitochondrial import inner membrane translocase subunit TIM50</fullName>
    </recommendedName>
</protein>
<comment type="function">
    <text evidence="1">Essential component of the TIM23 complex, a complex that mediates the translocation of transit peptide-containing proteins across the mitochondrial inner membrane.</text>
</comment>
<dbReference type="InterPro" id="IPR050365">
    <property type="entry name" value="TIM50"/>
</dbReference>
<comment type="similarity">
    <text evidence="1">Belongs to the TIM50 family.</text>
</comment>
<organism evidence="3">
    <name type="scientific">Trypanosoma vivax (strain Y486)</name>
    <dbReference type="NCBI Taxonomy" id="1055687"/>
    <lineage>
        <taxon>Eukaryota</taxon>
        <taxon>Discoba</taxon>
        <taxon>Euglenozoa</taxon>
        <taxon>Kinetoplastea</taxon>
        <taxon>Metakinetoplastina</taxon>
        <taxon>Trypanosomatida</taxon>
        <taxon>Trypanosomatidae</taxon>
        <taxon>Trypanosoma</taxon>
        <taxon>Duttonella</taxon>
    </lineage>
</organism>
<dbReference type="PROSITE" id="PS50969">
    <property type="entry name" value="FCP1"/>
    <property type="match status" value="1"/>
</dbReference>
<gene>
    <name evidence="3" type="ORF">TVY486_0901950</name>
</gene>